<comment type="caution">
    <text evidence="2">The sequence shown here is derived from an EMBL/GenBank/DDBJ whole genome shotgun (WGS) entry which is preliminary data.</text>
</comment>
<gene>
    <name evidence="2" type="ORF">CDAR_218221</name>
</gene>
<dbReference type="EMBL" id="BPLQ01005796">
    <property type="protein sequence ID" value="GIY17249.1"/>
    <property type="molecule type" value="Genomic_DNA"/>
</dbReference>
<feature type="region of interest" description="Disordered" evidence="1">
    <location>
        <begin position="85"/>
        <end position="104"/>
    </location>
</feature>
<dbReference type="Proteomes" id="UP001054837">
    <property type="component" value="Unassembled WGS sequence"/>
</dbReference>
<dbReference type="AlphaFoldDB" id="A0AAV4R898"/>
<accession>A0AAV4R898</accession>
<keyword evidence="3" id="KW-1185">Reference proteome</keyword>
<sequence length="104" mass="11446">MSGKRVNDLCPSLIPVHSPPAIPSSPARSPNFRKLFGHPHFHLTIAPRDTDSGSSPCSGYFLVIGLPLLWVLSEGRWPAFREMRDRKKAPTTPPPLYWGVGGDT</sequence>
<organism evidence="2 3">
    <name type="scientific">Caerostris darwini</name>
    <dbReference type="NCBI Taxonomy" id="1538125"/>
    <lineage>
        <taxon>Eukaryota</taxon>
        <taxon>Metazoa</taxon>
        <taxon>Ecdysozoa</taxon>
        <taxon>Arthropoda</taxon>
        <taxon>Chelicerata</taxon>
        <taxon>Arachnida</taxon>
        <taxon>Araneae</taxon>
        <taxon>Araneomorphae</taxon>
        <taxon>Entelegynae</taxon>
        <taxon>Araneoidea</taxon>
        <taxon>Araneidae</taxon>
        <taxon>Caerostris</taxon>
    </lineage>
</organism>
<reference evidence="2 3" key="1">
    <citation type="submission" date="2021-06" db="EMBL/GenBank/DDBJ databases">
        <title>Caerostris darwini draft genome.</title>
        <authorList>
            <person name="Kono N."/>
            <person name="Arakawa K."/>
        </authorList>
    </citation>
    <scope>NUCLEOTIDE SEQUENCE [LARGE SCALE GENOMIC DNA]</scope>
</reference>
<name>A0AAV4R898_9ARAC</name>
<evidence type="ECO:0000313" key="3">
    <source>
        <dbReference type="Proteomes" id="UP001054837"/>
    </source>
</evidence>
<protein>
    <submittedName>
        <fullName evidence="2">Uncharacterized protein</fullName>
    </submittedName>
</protein>
<evidence type="ECO:0000313" key="2">
    <source>
        <dbReference type="EMBL" id="GIY17249.1"/>
    </source>
</evidence>
<evidence type="ECO:0000256" key="1">
    <source>
        <dbReference type="SAM" id="MobiDB-lite"/>
    </source>
</evidence>
<proteinExistence type="predicted"/>